<evidence type="ECO:0000259" key="9">
    <source>
        <dbReference type="PROSITE" id="PS50893"/>
    </source>
</evidence>
<dbReference type="PROSITE" id="PS50893">
    <property type="entry name" value="ABC_TRANSPORTER_2"/>
    <property type="match status" value="1"/>
</dbReference>
<keyword evidence="7" id="KW-1003">Cell membrane</keyword>
<sequence length="384" mass="41549">MSTRKPAIEIKDLYKIYGGNPELKLDRLRSGASGPDEGGGFVALNNINMTIETGKIFVIMGLSGSGKSTLLRCINRLIDPTAGQILVNGQDVTKAEKKELRQIRSKMIGMVFQHFALLPHMSVIDNVAFGLRIAGVSRKERRERAGKALELVGLSGWDNKKPSNLSGGMRQRVGLARALVMDTPVLLMDEPFSALDPLIREEMQQELLRLQSTLNKTIVFVTHDPNEAATIGDRIAILLKGQVVQEGRPIDIVLSPASDYVRDFVRSIDVFKVLSAGQVMDAVSPPAGLANKPISEWTKHLSKDFVKLAPDDLIAPYLDELAKEQRALIVAQDDGTPIGMVTTKSILKALAAHSSIGGPTSKNDKLKPATGAVSANPPAEHAAQ</sequence>
<comment type="similarity">
    <text evidence="1 7">Belongs to the ABC transporter superfamily.</text>
</comment>
<comment type="subunit">
    <text evidence="6">The complex is probably composed of two ATP-binding proteins (TmoW), two transmembrane proteins (TmoV) and a solute-binding protein (TmoX).</text>
</comment>
<dbReference type="GO" id="GO:0006865">
    <property type="term" value="P:amino acid transport"/>
    <property type="evidence" value="ECO:0007669"/>
    <property type="project" value="UniProtKB-UniRule"/>
</dbReference>
<dbReference type="InterPro" id="IPR017871">
    <property type="entry name" value="ABC_transporter-like_CS"/>
</dbReference>
<dbReference type="FunFam" id="3.40.50.300:FF:000201">
    <property type="entry name" value="Glycine betaine/L-proline ABC transporter ATP-binding protein"/>
    <property type="match status" value="1"/>
</dbReference>
<reference evidence="10 11" key="1">
    <citation type="submission" date="2015-12" db="EMBL/GenBank/DDBJ databases">
        <title>Draft genome sequence of Mesorhizobium sp. UFLA 01-765, a multitolerant efficient symbiont and plant-growth promoting strain isolated from Zn-mining soil using Leucaena leucocephala as a trap plant.</title>
        <authorList>
            <person name="Rangel W.M."/>
            <person name="Thijs S."/>
            <person name="Longatti S.M."/>
            <person name="Moreira F.M."/>
            <person name="Weyens N."/>
            <person name="Vangronsveld J."/>
            <person name="Van Hamme J.D."/>
            <person name="Bottos E.M."/>
            <person name="Rineau F."/>
        </authorList>
    </citation>
    <scope>NUCLEOTIDE SEQUENCE [LARGE SCALE GENOMIC DNA]</scope>
    <source>
        <strain evidence="10 11">UFLA 01-765</strain>
    </source>
</reference>
<dbReference type="PANTHER" id="PTHR43869:SF1">
    <property type="entry name" value="GLYCINE BETAINE_PROLINE BETAINE TRANSPORT SYSTEM ATP-BINDING PROTEIN PROV"/>
    <property type="match status" value="1"/>
</dbReference>
<dbReference type="NCBIfam" id="TIGR01186">
    <property type="entry name" value="proV"/>
    <property type="match status" value="1"/>
</dbReference>
<dbReference type="Proteomes" id="UP000053176">
    <property type="component" value="Unassembled WGS sequence"/>
</dbReference>
<dbReference type="SUPFAM" id="SSF52540">
    <property type="entry name" value="P-loop containing nucleoside triphosphate hydrolases"/>
    <property type="match status" value="1"/>
</dbReference>
<gene>
    <name evidence="10" type="ORF">AU467_27855</name>
</gene>
<dbReference type="SUPFAM" id="SSF54631">
    <property type="entry name" value="CBS-domain pair"/>
    <property type="match status" value="1"/>
</dbReference>
<dbReference type="EC" id="7.6.2.9" evidence="7"/>
<dbReference type="InterPro" id="IPR003439">
    <property type="entry name" value="ABC_transporter-like_ATP-bd"/>
</dbReference>
<feature type="domain" description="ABC transporter" evidence="9">
    <location>
        <begin position="8"/>
        <end position="265"/>
    </location>
</feature>
<accession>A0A101KQD8</accession>
<dbReference type="InterPro" id="IPR051921">
    <property type="entry name" value="ABC_osmolyte_uptake_ATP-bind"/>
</dbReference>
<dbReference type="SMART" id="SM00382">
    <property type="entry name" value="AAA"/>
    <property type="match status" value="1"/>
</dbReference>
<comment type="subunit">
    <text evidence="7">The complex is probably composed of two ATP-binding proteins, two transmembrane proteins and a solute-binding protein.</text>
</comment>
<dbReference type="OrthoDB" id="9802264at2"/>
<evidence type="ECO:0000256" key="4">
    <source>
        <dbReference type="ARBA" id="ARBA00022840"/>
    </source>
</evidence>
<feature type="region of interest" description="Disordered" evidence="8">
    <location>
        <begin position="358"/>
        <end position="384"/>
    </location>
</feature>
<evidence type="ECO:0000256" key="5">
    <source>
        <dbReference type="ARBA" id="ARBA00051811"/>
    </source>
</evidence>
<evidence type="ECO:0000313" key="10">
    <source>
        <dbReference type="EMBL" id="KUM25020.1"/>
    </source>
</evidence>
<keyword evidence="7" id="KW-0997">Cell inner membrane</keyword>
<protein>
    <recommendedName>
        <fullName evidence="7">Quaternary amine transport ATP-binding protein</fullName>
        <ecNumber evidence="7">7.6.2.9</ecNumber>
    </recommendedName>
</protein>
<dbReference type="PANTHER" id="PTHR43869">
    <property type="entry name" value="GLYCINE BETAINE/PROLINE BETAINE TRANSPORT SYSTEM ATP-BINDING PROTEIN PROV"/>
    <property type="match status" value="1"/>
</dbReference>
<dbReference type="PROSITE" id="PS00211">
    <property type="entry name" value="ABC_TRANSPORTER_1"/>
    <property type="match status" value="1"/>
</dbReference>
<keyword evidence="2 7" id="KW-0813">Transport</keyword>
<organism evidence="10 11">
    <name type="scientific">Rhizobium loti</name>
    <name type="common">Mesorhizobium loti</name>
    <dbReference type="NCBI Taxonomy" id="381"/>
    <lineage>
        <taxon>Bacteria</taxon>
        <taxon>Pseudomonadati</taxon>
        <taxon>Pseudomonadota</taxon>
        <taxon>Alphaproteobacteria</taxon>
        <taxon>Hyphomicrobiales</taxon>
        <taxon>Phyllobacteriaceae</taxon>
        <taxon>Mesorhizobium</taxon>
    </lineage>
</organism>
<comment type="caution">
    <text evidence="10">The sequence shown here is derived from an EMBL/GenBank/DDBJ whole genome shotgun (WGS) entry which is preliminary data.</text>
</comment>
<evidence type="ECO:0000256" key="8">
    <source>
        <dbReference type="SAM" id="MobiDB-lite"/>
    </source>
</evidence>
<dbReference type="GO" id="GO:0016887">
    <property type="term" value="F:ATP hydrolysis activity"/>
    <property type="evidence" value="ECO:0007669"/>
    <property type="project" value="UniProtKB-UniRule"/>
</dbReference>
<proteinExistence type="inferred from homology"/>
<evidence type="ECO:0000256" key="1">
    <source>
        <dbReference type="ARBA" id="ARBA00005417"/>
    </source>
</evidence>
<evidence type="ECO:0000256" key="6">
    <source>
        <dbReference type="ARBA" id="ARBA00061968"/>
    </source>
</evidence>
<evidence type="ECO:0000256" key="7">
    <source>
        <dbReference type="RuleBase" id="RU369116"/>
    </source>
</evidence>
<dbReference type="GO" id="GO:0031460">
    <property type="term" value="P:glycine betaine transport"/>
    <property type="evidence" value="ECO:0007669"/>
    <property type="project" value="InterPro"/>
</dbReference>
<comment type="subcellular location">
    <subcellularLocation>
        <location evidence="7">Cell inner membrane</location>
        <topology evidence="7">Peripheral membrane protein</topology>
    </subcellularLocation>
</comment>
<evidence type="ECO:0000313" key="11">
    <source>
        <dbReference type="Proteomes" id="UP000053176"/>
    </source>
</evidence>
<evidence type="ECO:0000256" key="3">
    <source>
        <dbReference type="ARBA" id="ARBA00022741"/>
    </source>
</evidence>
<dbReference type="InterPro" id="IPR046342">
    <property type="entry name" value="CBS_dom_sf"/>
</dbReference>
<name>A0A101KQD8_RHILI</name>
<keyword evidence="7" id="KW-0472">Membrane</keyword>
<dbReference type="InterPro" id="IPR027417">
    <property type="entry name" value="P-loop_NTPase"/>
</dbReference>
<dbReference type="Gene3D" id="3.40.50.300">
    <property type="entry name" value="P-loop containing nucleotide triphosphate hydrolases"/>
    <property type="match status" value="1"/>
</dbReference>
<evidence type="ECO:0000256" key="2">
    <source>
        <dbReference type="ARBA" id="ARBA00022448"/>
    </source>
</evidence>
<keyword evidence="4 7" id="KW-0067">ATP-binding</keyword>
<dbReference type="Pfam" id="PF00005">
    <property type="entry name" value="ABC_tran"/>
    <property type="match status" value="1"/>
</dbReference>
<keyword evidence="3 7" id="KW-0547">Nucleotide-binding</keyword>
<dbReference type="GO" id="GO:0005886">
    <property type="term" value="C:plasma membrane"/>
    <property type="evidence" value="ECO:0007669"/>
    <property type="project" value="UniProtKB-SubCell"/>
</dbReference>
<dbReference type="InterPro" id="IPR005892">
    <property type="entry name" value="Gly-betaine_transp_ATP-bd"/>
</dbReference>
<dbReference type="InterPro" id="IPR003593">
    <property type="entry name" value="AAA+_ATPase"/>
</dbReference>
<dbReference type="GO" id="GO:0005524">
    <property type="term" value="F:ATP binding"/>
    <property type="evidence" value="ECO:0007669"/>
    <property type="project" value="UniProtKB-UniRule"/>
</dbReference>
<dbReference type="AlphaFoldDB" id="A0A101KQD8"/>
<dbReference type="EMBL" id="LPWA01000124">
    <property type="protein sequence ID" value="KUM25020.1"/>
    <property type="molecule type" value="Genomic_DNA"/>
</dbReference>
<dbReference type="GO" id="GO:0015418">
    <property type="term" value="F:ABC-type quaternary ammonium compound transporting activity"/>
    <property type="evidence" value="ECO:0007669"/>
    <property type="project" value="UniProtKB-EC"/>
</dbReference>
<dbReference type="GO" id="GO:0006970">
    <property type="term" value="P:response to osmotic stress"/>
    <property type="evidence" value="ECO:0007669"/>
    <property type="project" value="UniProtKB-ARBA"/>
</dbReference>
<comment type="catalytic activity">
    <reaction evidence="5">
        <text>a quaternary ammonium(out) + ATP + H2O = a quaternary ammonium(in) + ADP + phosphate + H(+)</text>
        <dbReference type="Rhea" id="RHEA:11036"/>
        <dbReference type="ChEBI" id="CHEBI:15377"/>
        <dbReference type="ChEBI" id="CHEBI:15378"/>
        <dbReference type="ChEBI" id="CHEBI:30616"/>
        <dbReference type="ChEBI" id="CHEBI:35267"/>
        <dbReference type="ChEBI" id="CHEBI:43474"/>
        <dbReference type="ChEBI" id="CHEBI:456216"/>
        <dbReference type="EC" id="7.6.2.9"/>
    </reaction>
    <physiologicalReaction direction="left-to-right" evidence="5">
        <dbReference type="Rhea" id="RHEA:11037"/>
    </physiologicalReaction>
</comment>